<comment type="pathway">
    <text evidence="1">Carbohydrate degradation.</text>
</comment>
<feature type="active site" evidence="4">
    <location>
        <position position="255"/>
    </location>
</feature>
<dbReference type="SUPFAM" id="SSF53720">
    <property type="entry name" value="ALDH-like"/>
    <property type="match status" value="1"/>
</dbReference>
<evidence type="ECO:0000256" key="3">
    <source>
        <dbReference type="ARBA" id="ARBA00023002"/>
    </source>
</evidence>
<sequence>MMSEAIALKHYQMYINGQFVDSKSGNTLTVINPSDEQPISTVPSATVEETREAIDDAFEAQKSWKEVPAATRGAYLHKIAEEIRNQEDDLVSILMEEQGKIKSLAQTEIMFSADYFDYMAAAARMYEGEVLQSDNPNENIMIAKQPIGVAAGILPWNFPFFLIARKMGPALVTGNTIVIKPSSDTPNNALAFAKICDKVGLPKGVVNFVTGPGAVVGSELSKNKKIGIISLTGSVDSGRRVMSDAADHLAKVSLELGGKAPAIVCKDADIDLAVQAIIDSRVDNNGQVCNNAERVYVQEDVADEFVKKLTDKMSKITVGDPNKDETIGMGPLINKAALDNVDGMVQRAVKAGGKVTTGGHPADIDKGFYYLPTVITNVKQDSEIIQHEIFGPVLPIVTFKTLDEAIEMSNDNDLGLTSSIFTENLDNAAKAANELQDGETYINRYNFEAIQGFHAGWKESGVGGADGKHGLDEFLNTHVVYLQRHPEKGRA</sequence>
<dbReference type="Proteomes" id="UP000480570">
    <property type="component" value="Unassembled WGS sequence"/>
</dbReference>
<dbReference type="NCBIfam" id="NF007497">
    <property type="entry name" value="PRK10090.1"/>
    <property type="match status" value="1"/>
</dbReference>
<dbReference type="Pfam" id="PF00171">
    <property type="entry name" value="Aldedh"/>
    <property type="match status" value="1"/>
</dbReference>
<name>A0A7C9NB89_9LACO</name>
<comment type="caution">
    <text evidence="7">The sequence shown here is derived from an EMBL/GenBank/DDBJ whole genome shotgun (WGS) entry which is preliminary data.</text>
</comment>
<evidence type="ECO:0000256" key="2">
    <source>
        <dbReference type="ARBA" id="ARBA00009986"/>
    </source>
</evidence>
<dbReference type="GO" id="GO:0004030">
    <property type="term" value="F:aldehyde dehydrogenase [NAD(P)+] activity"/>
    <property type="evidence" value="ECO:0007669"/>
    <property type="project" value="UniProtKB-ARBA"/>
</dbReference>
<dbReference type="GO" id="GO:0016052">
    <property type="term" value="P:carbohydrate catabolic process"/>
    <property type="evidence" value="ECO:0007669"/>
    <property type="project" value="UniProtKB-ARBA"/>
</dbReference>
<dbReference type="InterPro" id="IPR016163">
    <property type="entry name" value="Ald_DH_C"/>
</dbReference>
<reference evidence="7 8" key="1">
    <citation type="journal article" date="2019" name="Appl. Environ. Microbiol.">
        <title>Genetic determinants of hydroxycinnamic acid metabolism in heterofermentative lactobacilli.</title>
        <authorList>
            <person name="Gaur G."/>
            <person name="Oh J.H."/>
            <person name="Filannino P."/>
            <person name="Gobbetti M."/>
            <person name="van Pijkeren J.P."/>
            <person name="Ganzle M.G."/>
        </authorList>
    </citation>
    <scope>NUCLEOTIDE SEQUENCE [LARGE SCALE GENOMIC DNA]</scope>
    <source>
        <strain evidence="7 8">FUA3583</strain>
    </source>
</reference>
<dbReference type="InterPro" id="IPR050740">
    <property type="entry name" value="Aldehyde_DH_Superfamily"/>
</dbReference>
<organism evidence="7 8">
    <name type="scientific">Furfurilactobacillus rossiae</name>
    <dbReference type="NCBI Taxonomy" id="231049"/>
    <lineage>
        <taxon>Bacteria</taxon>
        <taxon>Bacillati</taxon>
        <taxon>Bacillota</taxon>
        <taxon>Bacilli</taxon>
        <taxon>Lactobacillales</taxon>
        <taxon>Lactobacillaceae</taxon>
        <taxon>Furfurilactobacillus</taxon>
    </lineage>
</organism>
<evidence type="ECO:0000313" key="8">
    <source>
        <dbReference type="Proteomes" id="UP000480570"/>
    </source>
</evidence>
<dbReference type="CDD" id="cd07088">
    <property type="entry name" value="ALDH_LactADH-AldA"/>
    <property type="match status" value="1"/>
</dbReference>
<proteinExistence type="inferred from homology"/>
<dbReference type="Gene3D" id="3.40.309.10">
    <property type="entry name" value="Aldehyde Dehydrogenase, Chain A, domain 2"/>
    <property type="match status" value="1"/>
</dbReference>
<dbReference type="InterPro" id="IPR015590">
    <property type="entry name" value="Aldehyde_DH_dom"/>
</dbReference>
<evidence type="ECO:0000259" key="6">
    <source>
        <dbReference type="Pfam" id="PF00171"/>
    </source>
</evidence>
<keyword evidence="3 5" id="KW-0560">Oxidoreductase</keyword>
<dbReference type="InterPro" id="IPR016162">
    <property type="entry name" value="Ald_DH_N"/>
</dbReference>
<dbReference type="FunFam" id="3.40.309.10:FF:000009">
    <property type="entry name" value="Aldehyde dehydrogenase A"/>
    <property type="match status" value="1"/>
</dbReference>
<protein>
    <submittedName>
        <fullName evidence="7">Aldehyde dehydrogenase</fullName>
    </submittedName>
</protein>
<dbReference type="GO" id="GO:0005829">
    <property type="term" value="C:cytosol"/>
    <property type="evidence" value="ECO:0007669"/>
    <property type="project" value="TreeGrafter"/>
</dbReference>
<dbReference type="InterPro" id="IPR016161">
    <property type="entry name" value="Ald_DH/histidinol_DH"/>
</dbReference>
<dbReference type="PROSITE" id="PS00687">
    <property type="entry name" value="ALDEHYDE_DEHYDR_GLU"/>
    <property type="match status" value="1"/>
</dbReference>
<dbReference type="Gene3D" id="3.40.605.10">
    <property type="entry name" value="Aldehyde Dehydrogenase, Chain A, domain 1"/>
    <property type="match status" value="1"/>
</dbReference>
<evidence type="ECO:0000313" key="7">
    <source>
        <dbReference type="EMBL" id="MYV05750.1"/>
    </source>
</evidence>
<feature type="domain" description="Aldehyde dehydrogenase" evidence="6">
    <location>
        <begin position="19"/>
        <end position="480"/>
    </location>
</feature>
<evidence type="ECO:0000256" key="4">
    <source>
        <dbReference type="PROSITE-ProRule" id="PRU10007"/>
    </source>
</evidence>
<comment type="similarity">
    <text evidence="2 5">Belongs to the aldehyde dehydrogenase family.</text>
</comment>
<evidence type="ECO:0000256" key="1">
    <source>
        <dbReference type="ARBA" id="ARBA00004921"/>
    </source>
</evidence>
<dbReference type="GO" id="GO:0004777">
    <property type="term" value="F:succinate-semialdehyde dehydrogenase (NAD+) activity"/>
    <property type="evidence" value="ECO:0007669"/>
    <property type="project" value="TreeGrafter"/>
</dbReference>
<dbReference type="GO" id="GO:0042802">
    <property type="term" value="F:identical protein binding"/>
    <property type="evidence" value="ECO:0007669"/>
    <property type="project" value="UniProtKB-ARBA"/>
</dbReference>
<dbReference type="InterPro" id="IPR029510">
    <property type="entry name" value="Ald_DH_CS_GLU"/>
</dbReference>
<dbReference type="PANTHER" id="PTHR43353:SF5">
    <property type="entry name" value="SUCCINATE-SEMIALDEHYDE DEHYDROGENASE, MITOCHONDRIAL"/>
    <property type="match status" value="1"/>
</dbReference>
<dbReference type="GO" id="GO:0009450">
    <property type="term" value="P:gamma-aminobutyric acid catabolic process"/>
    <property type="evidence" value="ECO:0007669"/>
    <property type="project" value="TreeGrafter"/>
</dbReference>
<dbReference type="PROSITE" id="PS00070">
    <property type="entry name" value="ALDEHYDE_DEHYDR_CYS"/>
    <property type="match status" value="1"/>
</dbReference>
<dbReference type="InterPro" id="IPR016160">
    <property type="entry name" value="Ald_DH_CS_CYS"/>
</dbReference>
<dbReference type="PANTHER" id="PTHR43353">
    <property type="entry name" value="SUCCINATE-SEMIALDEHYDE DEHYDROGENASE, MITOCHONDRIAL"/>
    <property type="match status" value="1"/>
</dbReference>
<dbReference type="EMBL" id="WEZT01000015">
    <property type="protein sequence ID" value="MYV05750.1"/>
    <property type="molecule type" value="Genomic_DNA"/>
</dbReference>
<dbReference type="FunFam" id="3.40.605.10:FF:000022">
    <property type="entry name" value="Aldehyde dehydrogenase A"/>
    <property type="match status" value="1"/>
</dbReference>
<evidence type="ECO:0000256" key="5">
    <source>
        <dbReference type="RuleBase" id="RU003345"/>
    </source>
</evidence>
<gene>
    <name evidence="7" type="primary">aldA</name>
    <name evidence="7" type="ORF">GB992_07855</name>
</gene>
<dbReference type="AlphaFoldDB" id="A0A7C9NB89"/>
<accession>A0A7C9NB89</accession>